<dbReference type="InterPro" id="IPR018490">
    <property type="entry name" value="cNMP-bd_dom_sf"/>
</dbReference>
<evidence type="ECO:0000313" key="2">
    <source>
        <dbReference type="EMBL" id="RYC51564.1"/>
    </source>
</evidence>
<dbReference type="SUPFAM" id="SSF51206">
    <property type="entry name" value="cAMP-binding domain-like"/>
    <property type="match status" value="1"/>
</dbReference>
<evidence type="ECO:0000259" key="1">
    <source>
        <dbReference type="Pfam" id="PF00027"/>
    </source>
</evidence>
<comment type="caution">
    <text evidence="2">The sequence shown here is derived from an EMBL/GenBank/DDBJ whole genome shotgun (WGS) entry which is preliminary data.</text>
</comment>
<reference evidence="2 3" key="1">
    <citation type="submission" date="2014-04" db="EMBL/GenBank/DDBJ databases">
        <title>Whole genome of Muricauda olearia.</title>
        <authorList>
            <person name="Zhang X.-H."/>
            <person name="Tang K."/>
        </authorList>
    </citation>
    <scope>NUCLEOTIDE SEQUENCE [LARGE SCALE GENOMIC DNA]</scope>
    <source>
        <strain evidence="2 3">Th120</strain>
    </source>
</reference>
<dbReference type="RefSeq" id="WP_242502109.1">
    <property type="nucleotide sequence ID" value="NZ_ML142909.1"/>
</dbReference>
<dbReference type="EMBL" id="JJMP01000004">
    <property type="protein sequence ID" value="RYC51564.1"/>
    <property type="molecule type" value="Genomic_DNA"/>
</dbReference>
<dbReference type="Pfam" id="PF00027">
    <property type="entry name" value="cNMP_binding"/>
    <property type="match status" value="1"/>
</dbReference>
<accession>A0A444VLD3</accession>
<proteinExistence type="predicted"/>
<keyword evidence="3" id="KW-1185">Reference proteome</keyword>
<protein>
    <submittedName>
        <fullName evidence="2">cAMP-binding protein</fullName>
    </submittedName>
</protein>
<dbReference type="AlphaFoldDB" id="A0A444VLD3"/>
<feature type="domain" description="Cyclic nucleotide-binding" evidence="1">
    <location>
        <begin position="34"/>
        <end position="120"/>
    </location>
</feature>
<dbReference type="Proteomes" id="UP000290261">
    <property type="component" value="Unassembled WGS sequence"/>
</dbReference>
<dbReference type="Gene3D" id="2.60.120.10">
    <property type="entry name" value="Jelly Rolls"/>
    <property type="match status" value="1"/>
</dbReference>
<name>A0A444VLD3_9FLAO</name>
<organism evidence="2 3">
    <name type="scientific">Flagellimonas olearia</name>
    <dbReference type="NCBI Taxonomy" id="552546"/>
    <lineage>
        <taxon>Bacteria</taxon>
        <taxon>Pseudomonadati</taxon>
        <taxon>Bacteroidota</taxon>
        <taxon>Flavobacteriia</taxon>
        <taxon>Flavobacteriales</taxon>
        <taxon>Flavobacteriaceae</taxon>
        <taxon>Flagellimonas</taxon>
    </lineage>
</organism>
<gene>
    <name evidence="2" type="ORF">DN53_12050</name>
</gene>
<dbReference type="InterPro" id="IPR014710">
    <property type="entry name" value="RmlC-like_jellyroll"/>
</dbReference>
<evidence type="ECO:0000313" key="3">
    <source>
        <dbReference type="Proteomes" id="UP000290261"/>
    </source>
</evidence>
<dbReference type="InterPro" id="IPR000595">
    <property type="entry name" value="cNMP-bd_dom"/>
</dbReference>
<sequence length="196" mass="23313">MKEETTPYFDQFMEQFPHMEVETQKFTRSILMLKKYKKKEFLAKAGDVQTAIPYICQGLVRRYYINEKGNAITTSFTSEQGYATDYPSFLNQRPTKYYMVCLEPTIVVEMPYEKLQEAYRKFKDSEMYGRLIAEMVLTRETDRVESFLFENAEQRYLNFLETHKHILNRISLSHLASYLGIERQSLSRIRSNLAKK</sequence>